<comment type="caution">
    <text evidence="4">The sequence shown here is derived from an EMBL/GenBank/DDBJ whole genome shotgun (WGS) entry which is preliminary data.</text>
</comment>
<protein>
    <submittedName>
        <fullName evidence="4">Tetratricopeptide repeat protein</fullName>
    </submittedName>
</protein>
<dbReference type="GO" id="GO:0009279">
    <property type="term" value="C:cell outer membrane"/>
    <property type="evidence" value="ECO:0007669"/>
    <property type="project" value="TreeGrafter"/>
</dbReference>
<dbReference type="AlphaFoldDB" id="A0A7C3WRY3"/>
<dbReference type="PROSITE" id="PS51257">
    <property type="entry name" value="PROKAR_LIPOPROTEIN"/>
    <property type="match status" value="1"/>
</dbReference>
<dbReference type="InterPro" id="IPR011990">
    <property type="entry name" value="TPR-like_helical_dom_sf"/>
</dbReference>
<dbReference type="InterPro" id="IPR050498">
    <property type="entry name" value="Ycf3"/>
</dbReference>
<sequence length="159" mass="18058">MRKGEEMRKILCFLLIAGVLGCTGEKPADKGKSAQMWLETGMAQFQKRDYDAAIVSFTKAAEYEGPSAVSLNMLGMAYRFKYNQVRNKELKDKEIAAFQKAIEVDPNYWVALMNLGATYYFLGEKAKAVPLFKKALEINPQHPEKEQLLRLIAEEERKG</sequence>
<dbReference type="SUPFAM" id="SSF48452">
    <property type="entry name" value="TPR-like"/>
    <property type="match status" value="1"/>
</dbReference>
<dbReference type="PROSITE" id="PS50005">
    <property type="entry name" value="TPR"/>
    <property type="match status" value="2"/>
</dbReference>
<name>A0A7C3WRY3_9BACT</name>
<dbReference type="InterPro" id="IPR019734">
    <property type="entry name" value="TPR_rpt"/>
</dbReference>
<dbReference type="PANTHER" id="PTHR44858:SF1">
    <property type="entry name" value="UDP-N-ACETYLGLUCOSAMINE--PEPTIDE N-ACETYLGLUCOSAMINYLTRANSFERASE SPINDLY-RELATED"/>
    <property type="match status" value="1"/>
</dbReference>
<evidence type="ECO:0000256" key="3">
    <source>
        <dbReference type="PROSITE-ProRule" id="PRU00339"/>
    </source>
</evidence>
<dbReference type="Pfam" id="PF00515">
    <property type="entry name" value="TPR_1"/>
    <property type="match status" value="1"/>
</dbReference>
<dbReference type="GO" id="GO:0046813">
    <property type="term" value="P:receptor-mediated virion attachment to host cell"/>
    <property type="evidence" value="ECO:0007669"/>
    <property type="project" value="TreeGrafter"/>
</dbReference>
<accession>A0A7C3WRY3</accession>
<keyword evidence="2 3" id="KW-0802">TPR repeat</keyword>
<dbReference type="PANTHER" id="PTHR44858">
    <property type="entry name" value="TETRATRICOPEPTIDE REPEAT PROTEIN 6"/>
    <property type="match status" value="1"/>
</dbReference>
<feature type="repeat" description="TPR" evidence="3">
    <location>
        <begin position="34"/>
        <end position="67"/>
    </location>
</feature>
<dbReference type="Pfam" id="PF13432">
    <property type="entry name" value="TPR_16"/>
    <property type="match status" value="1"/>
</dbReference>
<gene>
    <name evidence="4" type="ORF">ENV62_10130</name>
</gene>
<dbReference type="Gene3D" id="1.25.40.10">
    <property type="entry name" value="Tetratricopeptide repeat domain"/>
    <property type="match status" value="1"/>
</dbReference>
<dbReference type="SMART" id="SM00028">
    <property type="entry name" value="TPR"/>
    <property type="match status" value="3"/>
</dbReference>
<evidence type="ECO:0000256" key="1">
    <source>
        <dbReference type="ARBA" id="ARBA00022737"/>
    </source>
</evidence>
<feature type="repeat" description="TPR" evidence="3">
    <location>
        <begin position="109"/>
        <end position="142"/>
    </location>
</feature>
<evidence type="ECO:0000313" key="4">
    <source>
        <dbReference type="EMBL" id="HGB15576.1"/>
    </source>
</evidence>
<proteinExistence type="predicted"/>
<dbReference type="EMBL" id="DTHB01000056">
    <property type="protein sequence ID" value="HGB15576.1"/>
    <property type="molecule type" value="Genomic_DNA"/>
</dbReference>
<keyword evidence="1" id="KW-0677">Repeat</keyword>
<evidence type="ECO:0000256" key="2">
    <source>
        <dbReference type="ARBA" id="ARBA00022803"/>
    </source>
</evidence>
<reference evidence="4" key="1">
    <citation type="journal article" date="2020" name="mSystems">
        <title>Genome- and Community-Level Interaction Insights into Carbon Utilization and Element Cycling Functions of Hydrothermarchaeota in Hydrothermal Sediment.</title>
        <authorList>
            <person name="Zhou Z."/>
            <person name="Liu Y."/>
            <person name="Xu W."/>
            <person name="Pan J."/>
            <person name="Luo Z.H."/>
            <person name="Li M."/>
        </authorList>
    </citation>
    <scope>NUCLEOTIDE SEQUENCE [LARGE SCALE GENOMIC DNA]</scope>
    <source>
        <strain evidence="4">SpSt-776</strain>
    </source>
</reference>
<dbReference type="PROSITE" id="PS50293">
    <property type="entry name" value="TPR_REGION"/>
    <property type="match status" value="1"/>
</dbReference>
<organism evidence="4">
    <name type="scientific">Desulfobacca acetoxidans</name>
    <dbReference type="NCBI Taxonomy" id="60893"/>
    <lineage>
        <taxon>Bacteria</taxon>
        <taxon>Pseudomonadati</taxon>
        <taxon>Thermodesulfobacteriota</taxon>
        <taxon>Desulfobaccia</taxon>
        <taxon>Desulfobaccales</taxon>
        <taxon>Desulfobaccaceae</taxon>
        <taxon>Desulfobacca</taxon>
    </lineage>
</organism>